<protein>
    <submittedName>
        <fullName evidence="2">Uncharacterized protein</fullName>
    </submittedName>
</protein>
<dbReference type="AlphaFoldDB" id="A0A0L6V3X0"/>
<organism evidence="2 3">
    <name type="scientific">Puccinia sorghi</name>
    <dbReference type="NCBI Taxonomy" id="27349"/>
    <lineage>
        <taxon>Eukaryota</taxon>
        <taxon>Fungi</taxon>
        <taxon>Dikarya</taxon>
        <taxon>Basidiomycota</taxon>
        <taxon>Pucciniomycotina</taxon>
        <taxon>Pucciniomycetes</taxon>
        <taxon>Pucciniales</taxon>
        <taxon>Pucciniaceae</taxon>
        <taxon>Puccinia</taxon>
    </lineage>
</organism>
<evidence type="ECO:0000313" key="3">
    <source>
        <dbReference type="Proteomes" id="UP000037035"/>
    </source>
</evidence>
<name>A0A0L6V3X0_9BASI</name>
<comment type="caution">
    <text evidence="2">The sequence shown here is derived from an EMBL/GenBank/DDBJ whole genome shotgun (WGS) entry which is preliminary data.</text>
</comment>
<accession>A0A0L6V3X0</accession>
<keyword evidence="3" id="KW-1185">Reference proteome</keyword>
<evidence type="ECO:0000313" key="2">
    <source>
        <dbReference type="EMBL" id="KNZ55461.1"/>
    </source>
</evidence>
<evidence type="ECO:0000256" key="1">
    <source>
        <dbReference type="SAM" id="MobiDB-lite"/>
    </source>
</evidence>
<reference evidence="2 3" key="1">
    <citation type="submission" date="2015-08" db="EMBL/GenBank/DDBJ databases">
        <title>Next Generation Sequencing and Analysis of the Genome of Puccinia sorghi L Schw, the Causal Agent of Maize Common Rust.</title>
        <authorList>
            <person name="Rochi L."/>
            <person name="Burguener G."/>
            <person name="Darino M."/>
            <person name="Turjanski A."/>
            <person name="Kreff E."/>
            <person name="Dieguez M.J."/>
            <person name="Sacco F."/>
        </authorList>
    </citation>
    <scope>NUCLEOTIDE SEQUENCE [LARGE SCALE GENOMIC DNA]</scope>
    <source>
        <strain evidence="2 3">RO10H11247</strain>
    </source>
</reference>
<dbReference type="VEuPathDB" id="FungiDB:VP01_2670g2"/>
<proteinExistence type="predicted"/>
<feature type="region of interest" description="Disordered" evidence="1">
    <location>
        <begin position="158"/>
        <end position="181"/>
    </location>
</feature>
<dbReference type="EMBL" id="LAVV01007580">
    <property type="protein sequence ID" value="KNZ55461.1"/>
    <property type="molecule type" value="Genomic_DNA"/>
</dbReference>
<gene>
    <name evidence="2" type="ORF">VP01_2670g2</name>
</gene>
<dbReference type="Proteomes" id="UP000037035">
    <property type="component" value="Unassembled WGS sequence"/>
</dbReference>
<feature type="compositionally biased region" description="Acidic residues" evidence="1">
    <location>
        <begin position="159"/>
        <end position="177"/>
    </location>
</feature>
<sequence length="455" mass="50784">MKGEIGHTLRMFLERITDNYKRILLRVMDRVEQELLRHGREREKDNWCGGEGGILLARRKCGGWKWGKDRHGNWELGAATSLQVGGGRVGAGVFMGQKSCCGSCGHPRVAVIHQPPLLTRQWSQMAVPMVIGGAWFGLNAVVGVAGRDGAVLGQVATEVSDDAESPAETESGPEDPDLPLQRSTCVRPMWTWAKSVGEDASRFHFILFQDQGLKILVNCPTPVIAPPQFLKKPSQQQQWAPISHGVGSFFLPQKCNCSIVEKPGPTLPGSRNPSTLSYTMAVVHTGFLGRDSKEVSNLFDGRESLLGKETWTTKVGGVGGMEDSENQSFGFKQKITFFKAKKHAELGELRSAIANCRMYKVQGLKVIRKVWKPLAISRRGLYLQDHNTSKYNFHSYGRLGSWEIDWMEMRCGLILVFFFKNIETKLNFSCLRCCSGFRDPKSYTNLYLCNSYAKV</sequence>